<dbReference type="InterPro" id="IPR013022">
    <property type="entry name" value="Xyl_isomerase-like_TIM-brl"/>
</dbReference>
<dbReference type="Gene3D" id="3.20.20.150">
    <property type="entry name" value="Divalent-metal-dependent TIM barrel enzymes"/>
    <property type="match status" value="1"/>
</dbReference>
<dbReference type="AlphaFoldDB" id="A0AA37SXH7"/>
<proteinExistence type="predicted"/>
<dbReference type="RefSeq" id="WP_235291755.1">
    <property type="nucleotide sequence ID" value="NZ_BSOH01000027.1"/>
</dbReference>
<dbReference type="InterPro" id="IPR050312">
    <property type="entry name" value="IolE/XylAMocC-like"/>
</dbReference>
<dbReference type="PANTHER" id="PTHR12110:SF53">
    <property type="entry name" value="BLR5974 PROTEIN"/>
    <property type="match status" value="1"/>
</dbReference>
<evidence type="ECO:0000313" key="2">
    <source>
        <dbReference type="EMBL" id="GLR19550.1"/>
    </source>
</evidence>
<sequence>MTFYDMMEFAADIGLDAVNLTGYYFASYPEVPENSELFRLKRKALGLGLNISWTGIRNNFVNPDADTRRIDIALIQKWLSVSSKLGASIMRVFTGRLTEDGFTRNEVKDWLVKEYKICASSGEENGVIVGLQNYNEFLFTSDDVIEILNRVESDSSPPLPKCLILISN</sequence>
<reference evidence="2" key="1">
    <citation type="journal article" date="2014" name="Int. J. Syst. Evol. Microbiol.">
        <title>Complete genome sequence of Corynebacterium casei LMG S-19264T (=DSM 44701T), isolated from a smear-ripened cheese.</title>
        <authorList>
            <consortium name="US DOE Joint Genome Institute (JGI-PGF)"/>
            <person name="Walter F."/>
            <person name="Albersmeier A."/>
            <person name="Kalinowski J."/>
            <person name="Ruckert C."/>
        </authorList>
    </citation>
    <scope>NUCLEOTIDE SEQUENCE</scope>
    <source>
        <strain evidence="2">NBRC 108769</strain>
    </source>
</reference>
<dbReference type="PANTHER" id="PTHR12110">
    <property type="entry name" value="HYDROXYPYRUVATE ISOMERASE"/>
    <property type="match status" value="1"/>
</dbReference>
<dbReference type="Proteomes" id="UP001156666">
    <property type="component" value="Unassembled WGS sequence"/>
</dbReference>
<gene>
    <name evidence="2" type="ORF">GCM10007940_41660</name>
</gene>
<reference evidence="2" key="2">
    <citation type="submission" date="2023-01" db="EMBL/GenBank/DDBJ databases">
        <title>Draft genome sequence of Portibacter lacus strain NBRC 108769.</title>
        <authorList>
            <person name="Sun Q."/>
            <person name="Mori K."/>
        </authorList>
    </citation>
    <scope>NUCLEOTIDE SEQUENCE</scope>
    <source>
        <strain evidence="2">NBRC 108769</strain>
    </source>
</reference>
<organism evidence="2 3">
    <name type="scientific">Portibacter lacus</name>
    <dbReference type="NCBI Taxonomy" id="1099794"/>
    <lineage>
        <taxon>Bacteria</taxon>
        <taxon>Pseudomonadati</taxon>
        <taxon>Bacteroidota</taxon>
        <taxon>Saprospiria</taxon>
        <taxon>Saprospirales</taxon>
        <taxon>Haliscomenobacteraceae</taxon>
        <taxon>Portibacter</taxon>
    </lineage>
</organism>
<protein>
    <recommendedName>
        <fullName evidence="1">Xylose isomerase-like TIM barrel domain-containing protein</fullName>
    </recommendedName>
</protein>
<name>A0AA37SXH7_9BACT</name>
<feature type="domain" description="Xylose isomerase-like TIM barrel" evidence="1">
    <location>
        <begin position="8"/>
        <end position="154"/>
    </location>
</feature>
<evidence type="ECO:0000313" key="3">
    <source>
        <dbReference type="Proteomes" id="UP001156666"/>
    </source>
</evidence>
<evidence type="ECO:0000259" key="1">
    <source>
        <dbReference type="Pfam" id="PF01261"/>
    </source>
</evidence>
<dbReference type="Pfam" id="PF01261">
    <property type="entry name" value="AP_endonuc_2"/>
    <property type="match status" value="1"/>
</dbReference>
<comment type="caution">
    <text evidence="2">The sequence shown here is derived from an EMBL/GenBank/DDBJ whole genome shotgun (WGS) entry which is preliminary data.</text>
</comment>
<dbReference type="InterPro" id="IPR036237">
    <property type="entry name" value="Xyl_isomerase-like_sf"/>
</dbReference>
<dbReference type="EMBL" id="BSOH01000027">
    <property type="protein sequence ID" value="GLR19550.1"/>
    <property type="molecule type" value="Genomic_DNA"/>
</dbReference>
<dbReference type="SUPFAM" id="SSF51658">
    <property type="entry name" value="Xylose isomerase-like"/>
    <property type="match status" value="1"/>
</dbReference>
<keyword evidence="3" id="KW-1185">Reference proteome</keyword>
<accession>A0AA37SXH7</accession>